<sequence length="76" mass="8795">MPGIRSNPQKQASGLLSSWVTSYSRRQQFRRMAKSLLAEKDDILADLGYERRDLQGALKLPLRSDAVEYLETHRFK</sequence>
<name>A0ABW0RLD2_9GAMM</name>
<comment type="caution">
    <text evidence="1">The sequence shown here is derived from an EMBL/GenBank/DDBJ whole genome shotgun (WGS) entry which is preliminary data.</text>
</comment>
<dbReference type="EMBL" id="JBHSNL010000001">
    <property type="protein sequence ID" value="MFC5544718.1"/>
    <property type="molecule type" value="Genomic_DNA"/>
</dbReference>
<gene>
    <name evidence="1" type="ORF">ACFPQA_06635</name>
</gene>
<reference evidence="2" key="1">
    <citation type="journal article" date="2019" name="Int. J. Syst. Evol. Microbiol.">
        <title>The Global Catalogue of Microorganisms (GCM) 10K type strain sequencing project: providing services to taxonomists for standard genome sequencing and annotation.</title>
        <authorList>
            <consortium name="The Broad Institute Genomics Platform"/>
            <consortium name="The Broad Institute Genome Sequencing Center for Infectious Disease"/>
            <person name="Wu L."/>
            <person name="Ma J."/>
        </authorList>
    </citation>
    <scope>NUCLEOTIDE SEQUENCE [LARGE SCALE GENOMIC DNA]</scope>
    <source>
        <strain evidence="2">CGMCC 4.1799</strain>
    </source>
</reference>
<organism evidence="1 2">
    <name type="scientific">Marinobacter koreensis</name>
    <dbReference type="NCBI Taxonomy" id="335974"/>
    <lineage>
        <taxon>Bacteria</taxon>
        <taxon>Pseudomonadati</taxon>
        <taxon>Pseudomonadota</taxon>
        <taxon>Gammaproteobacteria</taxon>
        <taxon>Pseudomonadales</taxon>
        <taxon>Marinobacteraceae</taxon>
        <taxon>Marinobacter</taxon>
    </lineage>
</organism>
<proteinExistence type="predicted"/>
<keyword evidence="2" id="KW-1185">Reference proteome</keyword>
<dbReference type="Proteomes" id="UP001596055">
    <property type="component" value="Unassembled WGS sequence"/>
</dbReference>
<accession>A0ABW0RLD2</accession>
<dbReference type="RefSeq" id="WP_051067780.1">
    <property type="nucleotide sequence ID" value="NZ_JAKZAJ010000001.1"/>
</dbReference>
<evidence type="ECO:0000313" key="2">
    <source>
        <dbReference type="Proteomes" id="UP001596055"/>
    </source>
</evidence>
<evidence type="ECO:0008006" key="3">
    <source>
        <dbReference type="Google" id="ProtNLM"/>
    </source>
</evidence>
<protein>
    <recommendedName>
        <fullName evidence="3">DUF1127 domain-containing protein</fullName>
    </recommendedName>
</protein>
<evidence type="ECO:0000313" key="1">
    <source>
        <dbReference type="EMBL" id="MFC5544718.1"/>
    </source>
</evidence>